<gene>
    <name evidence="2" type="ORF">CO146_01730</name>
</gene>
<evidence type="ECO:0000313" key="3">
    <source>
        <dbReference type="Proteomes" id="UP000230178"/>
    </source>
</evidence>
<sequence>MSAKSAVKFLILSTLVLVLPVMVFARIGVGVGAGKIHLNEPLKAGGIYDLPAIPVINTGDESSEYLFSIQYHEGQEQRNDMGLKPAESWFNFTPATFPLEPSKVQTVKVTLTLPAKIKPGNYFAYLEARPAKKEATIGGVTSIGVAAATQLWFTVAPSNFFQGIYYRFISLYSRYHPWDTIVLAVIFVAALLWFVSKKFKFQIARK</sequence>
<reference evidence="3" key="1">
    <citation type="submission" date="2017-09" db="EMBL/GenBank/DDBJ databases">
        <title>Depth-based differentiation of microbial function through sediment-hosted aquifers and enrichment of novel symbionts in the deep terrestrial subsurface.</title>
        <authorList>
            <person name="Probst A.J."/>
            <person name="Ladd B."/>
            <person name="Jarett J.K."/>
            <person name="Geller-Mcgrath D.E."/>
            <person name="Sieber C.M.K."/>
            <person name="Emerson J.B."/>
            <person name="Anantharaman K."/>
            <person name="Thomas B.C."/>
            <person name="Malmstrom R."/>
            <person name="Stieglmeier M."/>
            <person name="Klingl A."/>
            <person name="Woyke T."/>
            <person name="Ryan C.M."/>
            <person name="Banfield J.F."/>
        </authorList>
    </citation>
    <scope>NUCLEOTIDE SEQUENCE [LARGE SCALE GENOMIC DNA]</scope>
</reference>
<proteinExistence type="predicted"/>
<evidence type="ECO:0000256" key="1">
    <source>
        <dbReference type="SAM" id="Phobius"/>
    </source>
</evidence>
<name>A0A2M7Z386_9BACT</name>
<dbReference type="EMBL" id="PFVS01000066">
    <property type="protein sequence ID" value="PJA83132.1"/>
    <property type="molecule type" value="Genomic_DNA"/>
</dbReference>
<dbReference type="Proteomes" id="UP000230178">
    <property type="component" value="Unassembled WGS sequence"/>
</dbReference>
<keyword evidence="1" id="KW-1133">Transmembrane helix</keyword>
<dbReference type="AlphaFoldDB" id="A0A2M7Z386"/>
<comment type="caution">
    <text evidence="2">The sequence shown here is derived from an EMBL/GenBank/DDBJ whole genome shotgun (WGS) entry which is preliminary data.</text>
</comment>
<keyword evidence="1" id="KW-0812">Transmembrane</keyword>
<feature type="transmembrane region" description="Helical" evidence="1">
    <location>
        <begin position="175"/>
        <end position="196"/>
    </location>
</feature>
<evidence type="ECO:0000313" key="2">
    <source>
        <dbReference type="EMBL" id="PJA83132.1"/>
    </source>
</evidence>
<organism evidence="2 3">
    <name type="scientific">Candidatus Nealsonbacteria bacterium CG_4_9_14_3_um_filter_37_29</name>
    <dbReference type="NCBI Taxonomy" id="1974696"/>
    <lineage>
        <taxon>Bacteria</taxon>
        <taxon>Candidatus Nealsoniibacteriota</taxon>
    </lineage>
</organism>
<protein>
    <submittedName>
        <fullName evidence="2">Uncharacterized protein</fullName>
    </submittedName>
</protein>
<accession>A0A2M7Z386</accession>
<keyword evidence="1" id="KW-0472">Membrane</keyword>